<reference evidence="14" key="1">
    <citation type="submission" date="2020-12" db="EMBL/GenBank/DDBJ databases">
        <authorList>
            <person name="Huq M.A."/>
        </authorList>
    </citation>
    <scope>NUCLEOTIDE SEQUENCE</scope>
    <source>
        <strain evidence="14">MAHUQ-46</strain>
    </source>
</reference>
<evidence type="ECO:0000256" key="3">
    <source>
        <dbReference type="ARBA" id="ARBA00012438"/>
    </source>
</evidence>
<dbReference type="Pfam" id="PF02518">
    <property type="entry name" value="HATPase_c"/>
    <property type="match status" value="1"/>
</dbReference>
<evidence type="ECO:0000256" key="7">
    <source>
        <dbReference type="ARBA" id="ARBA00022777"/>
    </source>
</evidence>
<dbReference type="GO" id="GO:0004721">
    <property type="term" value="F:phosphoprotein phosphatase activity"/>
    <property type="evidence" value="ECO:0007669"/>
    <property type="project" value="TreeGrafter"/>
</dbReference>
<evidence type="ECO:0000256" key="2">
    <source>
        <dbReference type="ARBA" id="ARBA00004651"/>
    </source>
</evidence>
<gene>
    <name evidence="14" type="ORF">JFN88_20590</name>
</gene>
<dbReference type="GO" id="GO:0016036">
    <property type="term" value="P:cellular response to phosphate starvation"/>
    <property type="evidence" value="ECO:0007669"/>
    <property type="project" value="TreeGrafter"/>
</dbReference>
<feature type="coiled-coil region" evidence="11">
    <location>
        <begin position="409"/>
        <end position="454"/>
    </location>
</feature>
<dbReference type="AlphaFoldDB" id="A0A934MQW9"/>
<dbReference type="GO" id="GO:0005886">
    <property type="term" value="C:plasma membrane"/>
    <property type="evidence" value="ECO:0007669"/>
    <property type="project" value="UniProtKB-SubCell"/>
</dbReference>
<dbReference type="InterPro" id="IPR004358">
    <property type="entry name" value="Sig_transdc_His_kin-like_C"/>
</dbReference>
<evidence type="ECO:0000256" key="10">
    <source>
        <dbReference type="ARBA" id="ARBA00023136"/>
    </source>
</evidence>
<evidence type="ECO:0000313" key="15">
    <source>
        <dbReference type="Proteomes" id="UP000640274"/>
    </source>
</evidence>
<keyword evidence="5" id="KW-0808">Transferase</keyword>
<evidence type="ECO:0000256" key="6">
    <source>
        <dbReference type="ARBA" id="ARBA00022741"/>
    </source>
</evidence>
<dbReference type="Proteomes" id="UP000640274">
    <property type="component" value="Unassembled WGS sequence"/>
</dbReference>
<dbReference type="FunFam" id="3.30.565.10:FF:000006">
    <property type="entry name" value="Sensor histidine kinase WalK"/>
    <property type="match status" value="1"/>
</dbReference>
<feature type="domain" description="Histidine kinase" evidence="13">
    <location>
        <begin position="464"/>
        <end position="690"/>
    </location>
</feature>
<keyword evidence="12" id="KW-1133">Transmembrane helix</keyword>
<dbReference type="InterPro" id="IPR008979">
    <property type="entry name" value="Galactose-bd-like_sf"/>
</dbReference>
<evidence type="ECO:0000256" key="8">
    <source>
        <dbReference type="ARBA" id="ARBA00022840"/>
    </source>
</evidence>
<accession>A0A934MQW9</accession>
<proteinExistence type="predicted"/>
<dbReference type="CDD" id="cd00075">
    <property type="entry name" value="HATPase"/>
    <property type="match status" value="1"/>
</dbReference>
<dbReference type="Gene3D" id="1.10.287.130">
    <property type="match status" value="1"/>
</dbReference>
<dbReference type="Pfam" id="PF07695">
    <property type="entry name" value="7TMR-DISM_7TM"/>
    <property type="match status" value="1"/>
</dbReference>
<dbReference type="EC" id="2.7.13.3" evidence="3"/>
<name>A0A934MQW9_9BACL</name>
<feature type="transmembrane region" description="Helical" evidence="12">
    <location>
        <begin position="273"/>
        <end position="291"/>
    </location>
</feature>
<dbReference type="GO" id="GO:0005524">
    <property type="term" value="F:ATP binding"/>
    <property type="evidence" value="ECO:0007669"/>
    <property type="project" value="UniProtKB-KW"/>
</dbReference>
<keyword evidence="12" id="KW-0812">Transmembrane</keyword>
<evidence type="ECO:0000256" key="4">
    <source>
        <dbReference type="ARBA" id="ARBA00022553"/>
    </source>
</evidence>
<sequence>MHRSFLYIPFAAALLVLLVLQGCAAPLSGKPYQHAVQGEMDLRDADLEREPVKLQGEWRFYPYRLLESQSLSLDELYQHVEVPGSWNSYLETNSSFKSGLGYGTYVLRFQTHPGDYILSLRVPNISSSYKLWIDGKPMAFGGVVGTDKASSEPDQLRDIVPFYNGDGEHELIVEVSNFFHRRGGIWTDFYLGGVDAVNDIQTIEAAEQMGLFGSLFMIGFYHIGLFVLRRQERFTLYFGLLCLLIALRIVVVGDVFIMQWLPVSWETSHKIEYISFSLSPLFGYLYVYFLFPADASKRIVRLLAVGSSLLFLFVLLAPVETFSRQLWLFQSFVIMTGLFALIALVLSVKRRRAGSLIVLTGMFVFILSVINDVSFYNEWFGISDMIPAGLFFFIMMQAFIISNRFSHALHKVEEVSDELKSLNLQLEERIAERTQELLQTNEALEKSYEELERQEGSRRRLLTNISHDLRTPMTLIQGYLEAMQDGVIKDRQEQEHYVRIMLDKLNGLNRLISDLFELSKLEAGQVSFHHNLVRLDDWVEQLRGYYMVDIEGRDIRFRCELLDTSTQPSAVWLWIDEFRMKQTLSNLVYNALTHMSPDDELALTFRYDQQQATVEVKVADTGSGIPQEDLPHIFERFYKNDKSRNSAQGSGSGIGLAIVKEIIDAHRGSIAAESILGAGSVFTITLPAEVKEVLK</sequence>
<comment type="subcellular location">
    <subcellularLocation>
        <location evidence="2">Cell membrane</location>
        <topology evidence="2">Multi-pass membrane protein</topology>
    </subcellularLocation>
</comment>
<evidence type="ECO:0000256" key="1">
    <source>
        <dbReference type="ARBA" id="ARBA00000085"/>
    </source>
</evidence>
<dbReference type="CDD" id="cd00082">
    <property type="entry name" value="HisKA"/>
    <property type="match status" value="1"/>
</dbReference>
<feature type="transmembrane region" description="Helical" evidence="12">
    <location>
        <begin position="382"/>
        <end position="401"/>
    </location>
</feature>
<feature type="transmembrane region" description="Helical" evidence="12">
    <location>
        <begin position="325"/>
        <end position="346"/>
    </location>
</feature>
<dbReference type="InterPro" id="IPR036097">
    <property type="entry name" value="HisK_dim/P_sf"/>
</dbReference>
<keyword evidence="11" id="KW-0175">Coiled coil</keyword>
<keyword evidence="4" id="KW-0597">Phosphoprotein</keyword>
<protein>
    <recommendedName>
        <fullName evidence="3">histidine kinase</fullName>
        <ecNumber evidence="3">2.7.13.3</ecNumber>
    </recommendedName>
</protein>
<dbReference type="SUPFAM" id="SSF49785">
    <property type="entry name" value="Galactose-binding domain-like"/>
    <property type="match status" value="1"/>
</dbReference>
<evidence type="ECO:0000256" key="5">
    <source>
        <dbReference type="ARBA" id="ARBA00022679"/>
    </source>
</evidence>
<comment type="caution">
    <text evidence="14">The sequence shown here is derived from an EMBL/GenBank/DDBJ whole genome shotgun (WGS) entry which is preliminary data.</text>
</comment>
<feature type="transmembrane region" description="Helical" evidence="12">
    <location>
        <begin position="209"/>
        <end position="228"/>
    </location>
</feature>
<evidence type="ECO:0000256" key="11">
    <source>
        <dbReference type="SAM" id="Coils"/>
    </source>
</evidence>
<dbReference type="SUPFAM" id="SSF55874">
    <property type="entry name" value="ATPase domain of HSP90 chaperone/DNA topoisomerase II/histidine kinase"/>
    <property type="match status" value="1"/>
</dbReference>
<keyword evidence="6" id="KW-0547">Nucleotide-binding</keyword>
<evidence type="ECO:0000256" key="12">
    <source>
        <dbReference type="SAM" id="Phobius"/>
    </source>
</evidence>
<feature type="transmembrane region" description="Helical" evidence="12">
    <location>
        <begin position="353"/>
        <end position="370"/>
    </location>
</feature>
<dbReference type="PROSITE" id="PS50109">
    <property type="entry name" value="HIS_KIN"/>
    <property type="match status" value="1"/>
</dbReference>
<dbReference type="InterPro" id="IPR050351">
    <property type="entry name" value="BphY/WalK/GraS-like"/>
</dbReference>
<dbReference type="PANTHER" id="PTHR45453:SF1">
    <property type="entry name" value="PHOSPHATE REGULON SENSOR PROTEIN PHOR"/>
    <property type="match status" value="1"/>
</dbReference>
<dbReference type="SUPFAM" id="SSF47384">
    <property type="entry name" value="Homodimeric domain of signal transducing histidine kinase"/>
    <property type="match status" value="1"/>
</dbReference>
<comment type="catalytic activity">
    <reaction evidence="1">
        <text>ATP + protein L-histidine = ADP + protein N-phospho-L-histidine.</text>
        <dbReference type="EC" id="2.7.13.3"/>
    </reaction>
</comment>
<dbReference type="PRINTS" id="PR00344">
    <property type="entry name" value="BCTRLSENSOR"/>
</dbReference>
<dbReference type="Gene3D" id="3.30.565.10">
    <property type="entry name" value="Histidine kinase-like ATPase, C-terminal domain"/>
    <property type="match status" value="1"/>
</dbReference>
<dbReference type="InterPro" id="IPR003661">
    <property type="entry name" value="HisK_dim/P_dom"/>
</dbReference>
<dbReference type="RefSeq" id="WP_199021141.1">
    <property type="nucleotide sequence ID" value="NZ_JAELUP010000103.1"/>
</dbReference>
<feature type="transmembrane region" description="Helical" evidence="12">
    <location>
        <begin position="235"/>
        <end position="261"/>
    </location>
</feature>
<keyword evidence="8" id="KW-0067">ATP-binding</keyword>
<dbReference type="InterPro" id="IPR011623">
    <property type="entry name" value="7TMR_DISM_rcpt_extracell_dom1"/>
</dbReference>
<keyword evidence="7" id="KW-0418">Kinase</keyword>
<dbReference type="InterPro" id="IPR005467">
    <property type="entry name" value="His_kinase_dom"/>
</dbReference>
<keyword evidence="15" id="KW-1185">Reference proteome</keyword>
<dbReference type="PROSITE" id="PS51257">
    <property type="entry name" value="PROKAR_LIPOPROTEIN"/>
    <property type="match status" value="1"/>
</dbReference>
<keyword evidence="9" id="KW-0902">Two-component regulatory system</keyword>
<dbReference type="GO" id="GO:0000155">
    <property type="term" value="F:phosphorelay sensor kinase activity"/>
    <property type="evidence" value="ECO:0007669"/>
    <property type="project" value="InterPro"/>
</dbReference>
<keyword evidence="10 12" id="KW-0472">Membrane</keyword>
<evidence type="ECO:0000313" key="14">
    <source>
        <dbReference type="EMBL" id="MBJ6363611.1"/>
    </source>
</evidence>
<dbReference type="SMART" id="SM00388">
    <property type="entry name" value="HisKA"/>
    <property type="match status" value="1"/>
</dbReference>
<dbReference type="InterPro" id="IPR003594">
    <property type="entry name" value="HATPase_dom"/>
</dbReference>
<dbReference type="EMBL" id="JAELUP010000103">
    <property type="protein sequence ID" value="MBJ6363611.1"/>
    <property type="molecule type" value="Genomic_DNA"/>
</dbReference>
<dbReference type="FunFam" id="1.10.287.130:FF:000001">
    <property type="entry name" value="Two-component sensor histidine kinase"/>
    <property type="match status" value="1"/>
</dbReference>
<organism evidence="14 15">
    <name type="scientific">Paenibacillus roseus</name>
    <dbReference type="NCBI Taxonomy" id="2798579"/>
    <lineage>
        <taxon>Bacteria</taxon>
        <taxon>Bacillati</taxon>
        <taxon>Bacillota</taxon>
        <taxon>Bacilli</taxon>
        <taxon>Bacillales</taxon>
        <taxon>Paenibacillaceae</taxon>
        <taxon>Paenibacillus</taxon>
    </lineage>
</organism>
<dbReference type="Gene3D" id="2.60.120.260">
    <property type="entry name" value="Galactose-binding domain-like"/>
    <property type="match status" value="1"/>
</dbReference>
<dbReference type="InterPro" id="IPR036890">
    <property type="entry name" value="HATPase_C_sf"/>
</dbReference>
<dbReference type="Pfam" id="PF00512">
    <property type="entry name" value="HisKA"/>
    <property type="match status" value="1"/>
</dbReference>
<evidence type="ECO:0000259" key="13">
    <source>
        <dbReference type="PROSITE" id="PS50109"/>
    </source>
</evidence>
<dbReference type="PANTHER" id="PTHR45453">
    <property type="entry name" value="PHOSPHATE REGULON SENSOR PROTEIN PHOR"/>
    <property type="match status" value="1"/>
</dbReference>
<feature type="transmembrane region" description="Helical" evidence="12">
    <location>
        <begin position="298"/>
        <end position="319"/>
    </location>
</feature>
<evidence type="ECO:0000256" key="9">
    <source>
        <dbReference type="ARBA" id="ARBA00023012"/>
    </source>
</evidence>
<dbReference type="SMART" id="SM00387">
    <property type="entry name" value="HATPase_c"/>
    <property type="match status" value="1"/>
</dbReference>